<evidence type="ECO:0008006" key="3">
    <source>
        <dbReference type="Google" id="ProtNLM"/>
    </source>
</evidence>
<evidence type="ECO:0000313" key="2">
    <source>
        <dbReference type="Proteomes" id="UP000326289"/>
    </source>
</evidence>
<proteinExistence type="predicted"/>
<sequence length="78" mass="8505">MPQGVVKFFDVRQGFGIIGSEGSQGPAEDDIPFTPNVILADEDEEPPFPQPGSKVEYEVKEDAGAKHAVKIRFITSDE</sequence>
<dbReference type="InterPro" id="IPR012340">
    <property type="entry name" value="NA-bd_OB-fold"/>
</dbReference>
<evidence type="ECO:0000313" key="1">
    <source>
        <dbReference type="EMBL" id="KAB8278235.1"/>
    </source>
</evidence>
<protein>
    <recommendedName>
        <fullName evidence="3">CSD domain-containing protein</fullName>
    </recommendedName>
</protein>
<reference evidence="1 2" key="1">
    <citation type="submission" date="2019-04" db="EMBL/GenBank/DDBJ databases">
        <title>Fungal friends and foes A comparative genomics study of 23 Aspergillus species from section Flavi.</title>
        <authorList>
            <consortium name="DOE Joint Genome Institute"/>
            <person name="Kjaerbolling I."/>
            <person name="Vesth T.C."/>
            <person name="Frisvad J.C."/>
            <person name="Nybo J.L."/>
            <person name="Theobald S."/>
            <person name="Kildgaard S."/>
            <person name="Petersen T.I."/>
            <person name="Kuo A."/>
            <person name="Sato A."/>
            <person name="Lyhne E.K."/>
            <person name="Kogle M.E."/>
            <person name="Wiebenga A."/>
            <person name="Kun R.S."/>
            <person name="Lubbers R.J."/>
            <person name="Makela M.R."/>
            <person name="Barry K."/>
            <person name="Chovatia M."/>
            <person name="Clum A."/>
            <person name="Daum C."/>
            <person name="Haridas S."/>
            <person name="He G."/>
            <person name="LaButti K."/>
            <person name="Lipzen A."/>
            <person name="Mondo S."/>
            <person name="Pangilinan J."/>
            <person name="Riley R."/>
            <person name="Salamov A."/>
            <person name="Simmons B.A."/>
            <person name="Magnuson J.K."/>
            <person name="Henrissat B."/>
            <person name="Mortensen U.H."/>
            <person name="Larsen T.O."/>
            <person name="De vries R.P."/>
            <person name="Grigoriev I.V."/>
            <person name="Machida M."/>
            <person name="Baker S.E."/>
            <person name="Andersen M.R."/>
        </authorList>
    </citation>
    <scope>NUCLEOTIDE SEQUENCE [LARGE SCALE GENOMIC DNA]</scope>
    <source>
        <strain evidence="1 2">CBS 117635</strain>
    </source>
</reference>
<gene>
    <name evidence="1" type="ORF">BDV30DRAFT_234179</name>
</gene>
<keyword evidence="2" id="KW-1185">Reference proteome</keyword>
<dbReference type="Proteomes" id="UP000326289">
    <property type="component" value="Unassembled WGS sequence"/>
</dbReference>
<dbReference type="Gene3D" id="2.40.50.140">
    <property type="entry name" value="Nucleic acid-binding proteins"/>
    <property type="match status" value="1"/>
</dbReference>
<accession>A0A5N6JH79</accession>
<dbReference type="SUPFAM" id="SSF50249">
    <property type="entry name" value="Nucleic acid-binding proteins"/>
    <property type="match status" value="1"/>
</dbReference>
<dbReference type="EMBL" id="ML732769">
    <property type="protein sequence ID" value="KAB8278235.1"/>
    <property type="molecule type" value="Genomic_DNA"/>
</dbReference>
<organism evidence="1 2">
    <name type="scientific">Aspergillus minisclerotigenes</name>
    <dbReference type="NCBI Taxonomy" id="656917"/>
    <lineage>
        <taxon>Eukaryota</taxon>
        <taxon>Fungi</taxon>
        <taxon>Dikarya</taxon>
        <taxon>Ascomycota</taxon>
        <taxon>Pezizomycotina</taxon>
        <taxon>Eurotiomycetes</taxon>
        <taxon>Eurotiomycetidae</taxon>
        <taxon>Eurotiales</taxon>
        <taxon>Aspergillaceae</taxon>
        <taxon>Aspergillus</taxon>
        <taxon>Aspergillus subgen. Circumdati</taxon>
    </lineage>
</organism>
<name>A0A5N6JH79_9EURO</name>
<dbReference type="AlphaFoldDB" id="A0A5N6JH79"/>